<dbReference type="Gene3D" id="1.10.510.10">
    <property type="entry name" value="Transferase(Phosphotransferase) domain 1"/>
    <property type="match status" value="1"/>
</dbReference>
<feature type="non-terminal residue" evidence="2">
    <location>
        <position position="102"/>
    </location>
</feature>
<keyword evidence="2" id="KW-0723">Serine/threonine-protein kinase</keyword>
<dbReference type="GO" id="GO:0004674">
    <property type="term" value="F:protein serine/threonine kinase activity"/>
    <property type="evidence" value="ECO:0007669"/>
    <property type="project" value="UniProtKB-KW"/>
</dbReference>
<feature type="non-terminal residue" evidence="2">
    <location>
        <position position="1"/>
    </location>
</feature>
<sequence>GTPGFIAPEVIDGAESDEGSDWWSTAAVLAYAACGRPVFGSKPMMAVLERAASGSADLTGLPARTMAAFRAALAPRRQDRPSPEALLDAIATDAMDPQAWQG</sequence>
<keyword evidence="2" id="KW-0808">Transferase</keyword>
<gene>
    <name evidence="2" type="ORF">CRD60_08495</name>
</gene>
<dbReference type="InterPro" id="IPR000719">
    <property type="entry name" value="Prot_kinase_dom"/>
</dbReference>
<name>A0A366K632_9BIFI</name>
<protein>
    <submittedName>
        <fullName evidence="2">Serine/threonine protein kinase</fullName>
    </submittedName>
</protein>
<dbReference type="SUPFAM" id="SSF56112">
    <property type="entry name" value="Protein kinase-like (PK-like)"/>
    <property type="match status" value="1"/>
</dbReference>
<evidence type="ECO:0000313" key="3">
    <source>
        <dbReference type="Proteomes" id="UP000252530"/>
    </source>
</evidence>
<organism evidence="2 3">
    <name type="scientific">Bifidobacterium aemilianum</name>
    <dbReference type="NCBI Taxonomy" id="2493120"/>
    <lineage>
        <taxon>Bacteria</taxon>
        <taxon>Bacillati</taxon>
        <taxon>Actinomycetota</taxon>
        <taxon>Actinomycetes</taxon>
        <taxon>Bifidobacteriales</taxon>
        <taxon>Bifidobacteriaceae</taxon>
        <taxon>Bifidobacterium</taxon>
    </lineage>
</organism>
<feature type="domain" description="Protein kinase" evidence="1">
    <location>
        <begin position="1"/>
        <end position="95"/>
    </location>
</feature>
<reference evidence="2 3" key="1">
    <citation type="submission" date="2017-10" db="EMBL/GenBank/DDBJ databases">
        <title>Bifidobacterium xylocopum sp. nov. and Bifidobacterium aemilianum sp. nov., from the carpenter bee (Xylocopa violacea) digestive tract.</title>
        <authorList>
            <person name="Alberoni D."/>
            <person name="Baffoni L."/>
            <person name="Di Gioia D."/>
            <person name="Gaggia F."/>
            <person name="Biavati B."/>
        </authorList>
    </citation>
    <scope>NUCLEOTIDE SEQUENCE [LARGE SCALE GENOMIC DNA]</scope>
    <source>
        <strain evidence="2 3">XV10</strain>
    </source>
</reference>
<comment type="caution">
    <text evidence="2">The sequence shown here is derived from an EMBL/GenBank/DDBJ whole genome shotgun (WGS) entry which is preliminary data.</text>
</comment>
<keyword evidence="3" id="KW-1185">Reference proteome</keyword>
<dbReference type="EMBL" id="PDCG01000081">
    <property type="protein sequence ID" value="RBP97124.1"/>
    <property type="molecule type" value="Genomic_DNA"/>
</dbReference>
<accession>A0A366K632</accession>
<dbReference type="Proteomes" id="UP000252530">
    <property type="component" value="Unassembled WGS sequence"/>
</dbReference>
<dbReference type="GO" id="GO:0005524">
    <property type="term" value="F:ATP binding"/>
    <property type="evidence" value="ECO:0007669"/>
    <property type="project" value="InterPro"/>
</dbReference>
<evidence type="ECO:0000313" key="2">
    <source>
        <dbReference type="EMBL" id="RBP97124.1"/>
    </source>
</evidence>
<proteinExistence type="predicted"/>
<keyword evidence="2" id="KW-0418">Kinase</keyword>
<dbReference type="PROSITE" id="PS50011">
    <property type="entry name" value="PROTEIN_KINASE_DOM"/>
    <property type="match status" value="1"/>
</dbReference>
<dbReference type="InterPro" id="IPR011009">
    <property type="entry name" value="Kinase-like_dom_sf"/>
</dbReference>
<dbReference type="AlphaFoldDB" id="A0A366K632"/>
<evidence type="ECO:0000259" key="1">
    <source>
        <dbReference type="PROSITE" id="PS50011"/>
    </source>
</evidence>